<accession>A0A1I1ID09</accession>
<keyword evidence="2" id="KW-1185">Reference proteome</keyword>
<dbReference type="Proteomes" id="UP000199577">
    <property type="component" value="Unassembled WGS sequence"/>
</dbReference>
<dbReference type="EMBL" id="FOLL01000008">
    <property type="protein sequence ID" value="SFC31623.1"/>
    <property type="molecule type" value="Genomic_DNA"/>
</dbReference>
<name>A0A1I1ID09_9SPHI</name>
<protein>
    <submittedName>
        <fullName evidence="1">Uncharacterized protein</fullName>
    </submittedName>
</protein>
<evidence type="ECO:0000313" key="1">
    <source>
        <dbReference type="EMBL" id="SFC31623.1"/>
    </source>
</evidence>
<proteinExistence type="predicted"/>
<dbReference type="AlphaFoldDB" id="A0A1I1ID09"/>
<gene>
    <name evidence="1" type="ORF">SAMN05421747_10884</name>
</gene>
<reference evidence="1 2" key="1">
    <citation type="submission" date="2016-10" db="EMBL/GenBank/DDBJ databases">
        <authorList>
            <person name="de Groot N.N."/>
        </authorList>
    </citation>
    <scope>NUCLEOTIDE SEQUENCE [LARGE SCALE GENOMIC DNA]</scope>
    <source>
        <strain evidence="1 2">DSM 22900</strain>
    </source>
</reference>
<organism evidence="1 2">
    <name type="scientific">Parapedobacter composti</name>
    <dbReference type="NCBI Taxonomy" id="623281"/>
    <lineage>
        <taxon>Bacteria</taxon>
        <taxon>Pseudomonadati</taxon>
        <taxon>Bacteroidota</taxon>
        <taxon>Sphingobacteriia</taxon>
        <taxon>Sphingobacteriales</taxon>
        <taxon>Sphingobacteriaceae</taxon>
        <taxon>Parapedobacter</taxon>
    </lineage>
</organism>
<evidence type="ECO:0000313" key="2">
    <source>
        <dbReference type="Proteomes" id="UP000199577"/>
    </source>
</evidence>
<sequence>MEEKKRAQMPGCISPDGQSSYILLIFKVVSWAKLYKH</sequence>